<keyword evidence="3" id="KW-1185">Reference proteome</keyword>
<evidence type="ECO:0000313" key="3">
    <source>
        <dbReference type="Proteomes" id="UP000194933"/>
    </source>
</evidence>
<feature type="compositionally biased region" description="Basic and acidic residues" evidence="1">
    <location>
        <begin position="1"/>
        <end position="12"/>
    </location>
</feature>
<dbReference type="RefSeq" id="WP_086284659.1">
    <property type="nucleotide sequence ID" value="NZ_NGMO01000002.1"/>
</dbReference>
<feature type="compositionally biased region" description="Basic and acidic residues" evidence="1">
    <location>
        <begin position="197"/>
        <end position="208"/>
    </location>
</feature>
<organism evidence="2 3">
    <name type="scientific">Candidatus Enterococcus wittei</name>
    <dbReference type="NCBI Taxonomy" id="1987383"/>
    <lineage>
        <taxon>Bacteria</taxon>
        <taxon>Bacillati</taxon>
        <taxon>Bacillota</taxon>
        <taxon>Bacilli</taxon>
        <taxon>Lactobacillales</taxon>
        <taxon>Enterococcaceae</taxon>
        <taxon>Enterococcus</taxon>
    </lineage>
</organism>
<feature type="compositionally biased region" description="Polar residues" evidence="1">
    <location>
        <begin position="13"/>
        <end position="28"/>
    </location>
</feature>
<dbReference type="InterPro" id="IPR038141">
    <property type="entry name" value="YutD-like_sf"/>
</dbReference>
<evidence type="ECO:0000256" key="1">
    <source>
        <dbReference type="SAM" id="MobiDB-lite"/>
    </source>
</evidence>
<feature type="region of interest" description="Disordered" evidence="1">
    <location>
        <begin position="154"/>
        <end position="225"/>
    </location>
</feature>
<feature type="region of interest" description="Disordered" evidence="1">
    <location>
        <begin position="1"/>
        <end position="28"/>
    </location>
</feature>
<proteinExistence type="predicted"/>
<reference evidence="2 3" key="1">
    <citation type="submission" date="2017-05" db="EMBL/GenBank/DDBJ databases">
        <title>The Genome Sequence of Enterococcus sp. 10A9_DIV0425.</title>
        <authorList>
            <consortium name="The Broad Institute Genomics Platform"/>
            <consortium name="The Broad Institute Genomic Center for Infectious Diseases"/>
            <person name="Earl A."/>
            <person name="Manson A."/>
            <person name="Schwartman J."/>
            <person name="Gilmore M."/>
            <person name="Abouelleil A."/>
            <person name="Cao P."/>
            <person name="Chapman S."/>
            <person name="Cusick C."/>
            <person name="Shea T."/>
            <person name="Young S."/>
            <person name="Neafsey D."/>
            <person name="Nusbaum C."/>
            <person name="Birren B."/>
        </authorList>
    </citation>
    <scope>NUCLEOTIDE SEQUENCE [LARGE SCALE GENOMIC DNA]</scope>
    <source>
        <strain evidence="2 3">10A9_DIV0425</strain>
    </source>
</reference>
<comment type="caution">
    <text evidence="2">The sequence shown here is derived from an EMBL/GenBank/DDBJ whole genome shotgun (WGS) entry which is preliminary data.</text>
</comment>
<evidence type="ECO:0000313" key="2">
    <source>
        <dbReference type="EMBL" id="OTP11439.1"/>
    </source>
</evidence>
<dbReference type="EMBL" id="NGMO01000002">
    <property type="protein sequence ID" value="OTP11439.1"/>
    <property type="molecule type" value="Genomic_DNA"/>
</dbReference>
<name>A0A242K1A2_9ENTE</name>
<dbReference type="PIRSF" id="PIRSF012565">
    <property type="entry name" value="DUF1027"/>
    <property type="match status" value="1"/>
</dbReference>
<gene>
    <name evidence="2" type="ORF">A5844_001574</name>
</gene>
<evidence type="ECO:0008006" key="4">
    <source>
        <dbReference type="Google" id="ProtNLM"/>
    </source>
</evidence>
<dbReference type="AlphaFoldDB" id="A0A242K1A2"/>
<feature type="compositionally biased region" description="Basic and acidic residues" evidence="1">
    <location>
        <begin position="173"/>
        <end position="185"/>
    </location>
</feature>
<dbReference type="STRING" id="1987383.A5844_001574"/>
<dbReference type="Gene3D" id="3.50.4.20">
    <property type="match status" value="1"/>
</dbReference>
<dbReference type="Proteomes" id="UP000194933">
    <property type="component" value="Unassembled WGS sequence"/>
</dbReference>
<dbReference type="InterPro" id="IPR009370">
    <property type="entry name" value="YutD-like"/>
</dbReference>
<sequence>MSAKQNDQHTIDNENSQNLTEKNAEEQTVTEEITAVLEEIIEEPKTEKVKGELVTLLDQTNLLIGDKQYRIVTDYREGFNAEKLGERYSEVLSRYDYIVGDWGYEQLRLKGFFTATNRRAHPDQRIDALEDYLYEYCNFGCAYFVIERIGGKKEKNTQRRKKKKNQNRPSYAHIEEKKAPVESRKQPVIKQRKPVRGKTEAKETEKMNKPKSNAKKNFTIRQREE</sequence>
<feature type="compositionally biased region" description="Polar residues" evidence="1">
    <location>
        <begin position="215"/>
        <end position="225"/>
    </location>
</feature>
<dbReference type="Pfam" id="PF06265">
    <property type="entry name" value="YutD-like"/>
    <property type="match status" value="1"/>
</dbReference>
<protein>
    <recommendedName>
        <fullName evidence="4">Transcriptional regulator</fullName>
    </recommendedName>
</protein>
<accession>A0A242K1A2</accession>